<sequence length="132" mass="15266">MDENKYVLRHEWERSRGKINERINEVDNKHTDNFNSLLNKVDRQTLLQEKAFESQSRSEKHLEKMSESLATVGTRVTDLEYETKSHEKEIKSLQGTVEAEAKGNREVIGYWLGFAGVVLVPLISLVANIFFK</sequence>
<protein>
    <submittedName>
        <fullName evidence="2">Uncharacterized protein</fullName>
    </submittedName>
</protein>
<dbReference type="PATRIC" id="fig|74704.6.peg.1081"/>
<feature type="transmembrane region" description="Helical" evidence="1">
    <location>
        <begin position="108"/>
        <end position="131"/>
    </location>
</feature>
<gene>
    <name evidence="2" type="ORF">UF66_1051</name>
</gene>
<proteinExistence type="predicted"/>
<comment type="caution">
    <text evidence="2">The sequence shown here is derived from an EMBL/GenBank/DDBJ whole genome shotgun (WGS) entry which is preliminary data.</text>
</comment>
<dbReference type="EMBL" id="LAKJ01000018">
    <property type="protein sequence ID" value="KKI63195.1"/>
    <property type="molecule type" value="Genomic_DNA"/>
</dbReference>
<organism evidence="2 3">
    <name type="scientific">Staphylococcus cohnii subsp. cohnii</name>
    <dbReference type="NCBI Taxonomy" id="74704"/>
    <lineage>
        <taxon>Bacteria</taxon>
        <taxon>Bacillati</taxon>
        <taxon>Bacillota</taxon>
        <taxon>Bacilli</taxon>
        <taxon>Bacillales</taxon>
        <taxon>Staphylococcaceae</taxon>
        <taxon>Staphylococcus</taxon>
        <taxon>Staphylococcus cohnii species complex</taxon>
    </lineage>
</organism>
<dbReference type="AlphaFoldDB" id="A0A0M2NZ12"/>
<evidence type="ECO:0000313" key="2">
    <source>
        <dbReference type="EMBL" id="KKI63195.1"/>
    </source>
</evidence>
<keyword evidence="1" id="KW-0472">Membrane</keyword>
<keyword evidence="1" id="KW-1133">Transmembrane helix</keyword>
<evidence type="ECO:0000256" key="1">
    <source>
        <dbReference type="SAM" id="Phobius"/>
    </source>
</evidence>
<dbReference type="RefSeq" id="WP_046467808.1">
    <property type="nucleotide sequence ID" value="NZ_LAKJ01000018.1"/>
</dbReference>
<evidence type="ECO:0000313" key="3">
    <source>
        <dbReference type="Proteomes" id="UP000034455"/>
    </source>
</evidence>
<name>A0A0M2NZ12_STACC</name>
<keyword evidence="1" id="KW-0812">Transmembrane</keyword>
<dbReference type="Proteomes" id="UP000034455">
    <property type="component" value="Unassembled WGS sequence"/>
</dbReference>
<accession>A0A0M2NZ12</accession>
<reference evidence="2 3" key="1">
    <citation type="submission" date="2015-03" db="EMBL/GenBank/DDBJ databases">
        <title>Genome Assembly of Staphylococcus cohnii subsp. cohnii strain G22B2.</title>
        <authorList>
            <person name="Nair G."/>
            <person name="Kaur G."/>
            <person name="Khatri I."/>
            <person name="Singh N.K."/>
            <person name="Sathyabama S."/>
            <person name="Maurya S.K."/>
            <person name="Subramanian S."/>
            <person name="Agrewala J.N."/>
            <person name="Mayilraj S."/>
        </authorList>
    </citation>
    <scope>NUCLEOTIDE SEQUENCE [LARGE SCALE GENOMIC DNA]</scope>
    <source>
        <strain evidence="2 3">G22B2</strain>
    </source>
</reference>